<keyword evidence="2" id="KW-1185">Reference proteome</keyword>
<accession>A0ABT2TEP8</accession>
<organism evidence="1 2">
    <name type="scientific">Faecalicatena acetigenes</name>
    <dbReference type="NCBI Taxonomy" id="2981790"/>
    <lineage>
        <taxon>Bacteria</taxon>
        <taxon>Bacillati</taxon>
        <taxon>Bacillota</taxon>
        <taxon>Clostridia</taxon>
        <taxon>Lachnospirales</taxon>
        <taxon>Lachnospiraceae</taxon>
        <taxon>Faecalicatena</taxon>
    </lineage>
</organism>
<proteinExistence type="predicted"/>
<reference evidence="1 2" key="1">
    <citation type="journal article" date="2021" name="ISME Commun">
        <title>Automated analysis of genomic sequences facilitates high-throughput and comprehensive description of bacteria.</title>
        <authorList>
            <person name="Hitch T.C.A."/>
        </authorList>
    </citation>
    <scope>NUCLEOTIDE SEQUENCE [LARGE SCALE GENOMIC DNA]</scope>
    <source>
        <strain evidence="1 2">H2_18</strain>
    </source>
</reference>
<protein>
    <submittedName>
        <fullName evidence="1">Uncharacterized protein</fullName>
    </submittedName>
</protein>
<dbReference type="Proteomes" id="UP001652394">
    <property type="component" value="Unassembled WGS sequence"/>
</dbReference>
<name>A0ABT2TEP8_9FIRM</name>
<comment type="caution">
    <text evidence="1">The sequence shown here is derived from an EMBL/GenBank/DDBJ whole genome shotgun (WGS) entry which is preliminary data.</text>
</comment>
<dbReference type="RefSeq" id="WP_059066573.1">
    <property type="nucleotide sequence ID" value="NZ_JAOQJX010000035.1"/>
</dbReference>
<gene>
    <name evidence="1" type="ORF">OCV51_14020</name>
</gene>
<evidence type="ECO:0000313" key="1">
    <source>
        <dbReference type="EMBL" id="MCU6748759.1"/>
    </source>
</evidence>
<sequence>MGLFDKFKKSNNNVNVCKKELATGSGMWALWDYDTYKEIDDYGKWELFFCENDDIKKQISKNYFVPIYIFEDGCRSFTLKIDRDLTEREQRYICVQSEPYLFNANGKIILSGIEYINKTVSEEEAIILEVPQGLYQVNVYLLSWDEEPNAYLKDGSINPNALSDFVVILKSNADVNKMYRSKINTFSEDD</sequence>
<evidence type="ECO:0000313" key="2">
    <source>
        <dbReference type="Proteomes" id="UP001652394"/>
    </source>
</evidence>
<dbReference type="EMBL" id="JAOQJX010000035">
    <property type="protein sequence ID" value="MCU6748759.1"/>
    <property type="molecule type" value="Genomic_DNA"/>
</dbReference>